<dbReference type="Proteomes" id="UP000499080">
    <property type="component" value="Unassembled WGS sequence"/>
</dbReference>
<name>A0A4Y2C9R0_ARAVE</name>
<comment type="caution">
    <text evidence="1">The sequence shown here is derived from an EMBL/GenBank/DDBJ whole genome shotgun (WGS) entry which is preliminary data.</text>
</comment>
<evidence type="ECO:0000313" key="2">
    <source>
        <dbReference type="Proteomes" id="UP000499080"/>
    </source>
</evidence>
<protein>
    <submittedName>
        <fullName evidence="1">Uncharacterized protein</fullName>
    </submittedName>
</protein>
<reference evidence="1 2" key="1">
    <citation type="journal article" date="2019" name="Sci. Rep.">
        <title>Orb-weaving spider Araneus ventricosus genome elucidates the spidroin gene catalogue.</title>
        <authorList>
            <person name="Kono N."/>
            <person name="Nakamura H."/>
            <person name="Ohtoshi R."/>
            <person name="Moran D.A.P."/>
            <person name="Shinohara A."/>
            <person name="Yoshida Y."/>
            <person name="Fujiwara M."/>
            <person name="Mori M."/>
            <person name="Tomita M."/>
            <person name="Arakawa K."/>
        </authorList>
    </citation>
    <scope>NUCLEOTIDE SEQUENCE [LARGE SCALE GENOMIC DNA]</scope>
</reference>
<dbReference type="AlphaFoldDB" id="A0A4Y2C9R0"/>
<gene>
    <name evidence="1" type="ORF">AVEN_16514_1</name>
</gene>
<keyword evidence="2" id="KW-1185">Reference proteome</keyword>
<organism evidence="1 2">
    <name type="scientific">Araneus ventricosus</name>
    <name type="common">Orbweaver spider</name>
    <name type="synonym">Epeira ventricosa</name>
    <dbReference type="NCBI Taxonomy" id="182803"/>
    <lineage>
        <taxon>Eukaryota</taxon>
        <taxon>Metazoa</taxon>
        <taxon>Ecdysozoa</taxon>
        <taxon>Arthropoda</taxon>
        <taxon>Chelicerata</taxon>
        <taxon>Arachnida</taxon>
        <taxon>Araneae</taxon>
        <taxon>Araneomorphae</taxon>
        <taxon>Entelegynae</taxon>
        <taxon>Araneoidea</taxon>
        <taxon>Araneidae</taxon>
        <taxon>Araneus</taxon>
    </lineage>
</organism>
<accession>A0A4Y2C9R0</accession>
<feature type="non-terminal residue" evidence="1">
    <location>
        <position position="64"/>
    </location>
</feature>
<evidence type="ECO:0000313" key="1">
    <source>
        <dbReference type="EMBL" id="GBM01161.1"/>
    </source>
</evidence>
<sequence>MLSSVDCLTSSSIASQRTSAQGRTYGRSCFRKPQALHPFLAVARFEDFKRFCILFHLREESCNR</sequence>
<dbReference type="EMBL" id="BGPR01085859">
    <property type="protein sequence ID" value="GBM01161.1"/>
    <property type="molecule type" value="Genomic_DNA"/>
</dbReference>
<proteinExistence type="predicted"/>